<proteinExistence type="predicted"/>
<organism evidence="2 3">
    <name type="scientific">Luteolibacter rhizosphaerae</name>
    <dbReference type="NCBI Taxonomy" id="2989719"/>
    <lineage>
        <taxon>Bacteria</taxon>
        <taxon>Pseudomonadati</taxon>
        <taxon>Verrucomicrobiota</taxon>
        <taxon>Verrucomicrobiia</taxon>
        <taxon>Verrucomicrobiales</taxon>
        <taxon>Verrucomicrobiaceae</taxon>
        <taxon>Luteolibacter</taxon>
    </lineage>
</organism>
<feature type="domain" description="FAD dependent oxidoreductase" evidence="1">
    <location>
        <begin position="166"/>
        <end position="301"/>
    </location>
</feature>
<dbReference type="InterPro" id="IPR006076">
    <property type="entry name" value="FAD-dep_OxRdtase"/>
</dbReference>
<dbReference type="Pfam" id="PF01266">
    <property type="entry name" value="DAO"/>
    <property type="match status" value="1"/>
</dbReference>
<evidence type="ECO:0000313" key="3">
    <source>
        <dbReference type="Proteomes" id="UP001165653"/>
    </source>
</evidence>
<evidence type="ECO:0000313" key="2">
    <source>
        <dbReference type="EMBL" id="MCW1912096.1"/>
    </source>
</evidence>
<name>A0ABT3FWX6_9BACT</name>
<reference evidence="2" key="1">
    <citation type="submission" date="2022-10" db="EMBL/GenBank/DDBJ databases">
        <title>Luteolibacter sp. GHJ8, whole genome shotgun sequencing project.</title>
        <authorList>
            <person name="Zhao G."/>
            <person name="Shen L."/>
        </authorList>
    </citation>
    <scope>NUCLEOTIDE SEQUENCE</scope>
    <source>
        <strain evidence="2">GHJ8</strain>
    </source>
</reference>
<gene>
    <name evidence="2" type="ORF">OJ996_00825</name>
</gene>
<accession>A0ABT3FWX6</accession>
<comment type="caution">
    <text evidence="2">The sequence shown here is derived from an EMBL/GenBank/DDBJ whole genome shotgun (WGS) entry which is preliminary data.</text>
</comment>
<dbReference type="PROSITE" id="PS51257">
    <property type="entry name" value="PROKAR_LIPOPROTEIN"/>
    <property type="match status" value="1"/>
</dbReference>
<dbReference type="EMBL" id="JAPDDR010000001">
    <property type="protein sequence ID" value="MCW1912096.1"/>
    <property type="molecule type" value="Genomic_DNA"/>
</dbReference>
<keyword evidence="3" id="KW-1185">Reference proteome</keyword>
<dbReference type="InterPro" id="IPR036188">
    <property type="entry name" value="FAD/NAD-bd_sf"/>
</dbReference>
<sequence length="320" mass="34816">MNARRIARTIHITGMGLAGCSLAWWRHFSGRDFTWSDHDGEGSSSRMAAGLINPVTGQNFSPSQWFGEFLAEATAFYSRVQDELGAQLHFPLPVWRMIGEKEWKKVSGKLDTAAEWIERVEEDVPGWRAAVILKGGGRIATREFCDRTRDYFAPLRKPAQAGATEVLCEGAAGLIAGRLGAHRCAQGEILTVKAAWPQDHITVGGGGWLVPLGQGIFKSGSTYIWEPLDGQPTAEGRARIEQILRLLGGEDFEVIDHEAGIRPIIRKSQPVIGPLADGRVVFNGLGSKGSLYAPGVARMLDAWLAEESGLDPRFDIAGLA</sequence>
<evidence type="ECO:0000259" key="1">
    <source>
        <dbReference type="Pfam" id="PF01266"/>
    </source>
</evidence>
<dbReference type="Gene3D" id="3.30.9.10">
    <property type="entry name" value="D-Amino Acid Oxidase, subunit A, domain 2"/>
    <property type="match status" value="1"/>
</dbReference>
<dbReference type="Gene3D" id="3.50.50.60">
    <property type="entry name" value="FAD/NAD(P)-binding domain"/>
    <property type="match status" value="1"/>
</dbReference>
<protein>
    <recommendedName>
        <fullName evidence="1">FAD dependent oxidoreductase domain-containing protein</fullName>
    </recommendedName>
</protein>
<dbReference type="RefSeq" id="WP_264510175.1">
    <property type="nucleotide sequence ID" value="NZ_JAPDDR010000001.1"/>
</dbReference>
<dbReference type="Proteomes" id="UP001165653">
    <property type="component" value="Unassembled WGS sequence"/>
</dbReference>